<evidence type="ECO:0000313" key="3">
    <source>
        <dbReference type="Proteomes" id="UP001596263"/>
    </source>
</evidence>
<feature type="coiled-coil region" evidence="1">
    <location>
        <begin position="44"/>
        <end position="74"/>
    </location>
</feature>
<evidence type="ECO:0000256" key="1">
    <source>
        <dbReference type="SAM" id="Coils"/>
    </source>
</evidence>
<sequence length="205" mass="22809">MDGGDLATWVGSTFAAIAAGATLWTLKSQRDQIGEQRTFIGEQTRFMDEQRQNLELERAELRAAAEDRRSAQARQVRMHAKKYGARLDGTGQGATPDDHWGVTVQNGSDASLHQLDVRFGDAHLASEVYEWPAYELGNLRAAVGERLSRPVFLLGPRRAVRFVSQQWTGPTLHNNRPTLYFTDDGGVRWSLDMQGDLAEAPDSPQ</sequence>
<dbReference type="Proteomes" id="UP001596263">
    <property type="component" value="Unassembled WGS sequence"/>
</dbReference>
<dbReference type="RefSeq" id="WP_380857907.1">
    <property type="nucleotide sequence ID" value="NZ_JBHSKM010000019.1"/>
</dbReference>
<gene>
    <name evidence="2" type="ORF">ACFPQ9_26080</name>
</gene>
<reference evidence="3" key="1">
    <citation type="journal article" date="2019" name="Int. J. Syst. Evol. Microbiol.">
        <title>The Global Catalogue of Microorganisms (GCM) 10K type strain sequencing project: providing services to taxonomists for standard genome sequencing and annotation.</title>
        <authorList>
            <consortium name="The Broad Institute Genomics Platform"/>
            <consortium name="The Broad Institute Genome Sequencing Center for Infectious Disease"/>
            <person name="Wu L."/>
            <person name="Ma J."/>
        </authorList>
    </citation>
    <scope>NUCLEOTIDE SEQUENCE [LARGE SCALE GENOMIC DNA]</scope>
    <source>
        <strain evidence="3">KCTC 42586</strain>
    </source>
</reference>
<dbReference type="EMBL" id="JBHSKM010000019">
    <property type="protein sequence ID" value="MFC5217312.1"/>
    <property type="molecule type" value="Genomic_DNA"/>
</dbReference>
<keyword evidence="1" id="KW-0175">Coiled coil</keyword>
<protein>
    <submittedName>
        <fullName evidence="2">Uncharacterized protein</fullName>
    </submittedName>
</protein>
<organism evidence="2 3">
    <name type="scientific">Streptomyces coerulescens</name>
    <dbReference type="NCBI Taxonomy" id="29304"/>
    <lineage>
        <taxon>Bacteria</taxon>
        <taxon>Bacillati</taxon>
        <taxon>Actinomycetota</taxon>
        <taxon>Actinomycetes</taxon>
        <taxon>Kitasatosporales</taxon>
        <taxon>Streptomycetaceae</taxon>
        <taxon>Streptomyces</taxon>
    </lineage>
</organism>
<comment type="caution">
    <text evidence="2">The sequence shown here is derived from an EMBL/GenBank/DDBJ whole genome shotgun (WGS) entry which is preliminary data.</text>
</comment>
<name>A0ABW0CPY3_STRCD</name>
<evidence type="ECO:0000313" key="2">
    <source>
        <dbReference type="EMBL" id="MFC5217312.1"/>
    </source>
</evidence>
<keyword evidence="3" id="KW-1185">Reference proteome</keyword>
<accession>A0ABW0CPY3</accession>
<proteinExistence type="predicted"/>